<evidence type="ECO:0000256" key="3">
    <source>
        <dbReference type="ARBA" id="ARBA00022729"/>
    </source>
</evidence>
<keyword evidence="6" id="KW-0325">Glycoprotein</keyword>
<feature type="transmembrane region" description="Helical" evidence="7">
    <location>
        <begin position="308"/>
        <end position="332"/>
    </location>
</feature>
<evidence type="ECO:0000256" key="7">
    <source>
        <dbReference type="SAM" id="Phobius"/>
    </source>
</evidence>
<dbReference type="PANTHER" id="PTHR11567">
    <property type="entry name" value="ACID PHOSPHATASE-RELATED"/>
    <property type="match status" value="1"/>
</dbReference>
<evidence type="ECO:0000256" key="6">
    <source>
        <dbReference type="ARBA" id="ARBA00023180"/>
    </source>
</evidence>
<keyword evidence="3" id="KW-0732">Signal</keyword>
<keyword evidence="7" id="KW-0472">Membrane</keyword>
<keyword evidence="7" id="KW-0812">Transmembrane</keyword>
<sequence>MYFHSTSNTRTLLSAHANIQGLFYQEGGVSKPIPSVPIFSYSTNSDVLQGRKTCKKAINAELTTIYNSPEWSQKEKENSDLLKQLSSASGLSTPISLLNISDIGDALYCANHSKRSDCLFSSVLDVGGINLHKWTKERMYNATNDRLAKMRISTFVNHVLTTMQSHLQKEGRLYHFYSGHDGNLLSLIQLFKQRSPGIVPFASAFIFELHKINQTAQRPFAPGDVGVKLKYFPFDQLPINSDREQDSFYDRSDEINLPWNQNNGDVTREVCGNEYCSLSSLQDMTFTQDKWEEVCGLSTPGKQAYPKWLLVLSIVLGGLILCVVVALLIVLIQLRKTRHNFAPSLEPTNS</sequence>
<dbReference type="Gene3D" id="3.40.50.1240">
    <property type="entry name" value="Phosphoglycerate mutase-like"/>
    <property type="match status" value="1"/>
</dbReference>
<keyword evidence="4" id="KW-0378">Hydrolase</keyword>
<name>A0ABQ9YLR3_9EUKA</name>
<organism evidence="8 9">
    <name type="scientific">Blattamonas nauphoetae</name>
    <dbReference type="NCBI Taxonomy" id="2049346"/>
    <lineage>
        <taxon>Eukaryota</taxon>
        <taxon>Metamonada</taxon>
        <taxon>Preaxostyla</taxon>
        <taxon>Oxymonadida</taxon>
        <taxon>Blattamonas</taxon>
    </lineage>
</organism>
<evidence type="ECO:0008006" key="10">
    <source>
        <dbReference type="Google" id="ProtNLM"/>
    </source>
</evidence>
<keyword evidence="7" id="KW-1133">Transmembrane helix</keyword>
<dbReference type="Pfam" id="PF00328">
    <property type="entry name" value="His_Phos_2"/>
    <property type="match status" value="1"/>
</dbReference>
<proteinExistence type="inferred from homology"/>
<reference evidence="8 9" key="1">
    <citation type="journal article" date="2022" name="bioRxiv">
        <title>Genomics of Preaxostyla Flagellates Illuminates Evolutionary Transitions and the Path Towards Mitochondrial Loss.</title>
        <authorList>
            <person name="Novak L.V.F."/>
            <person name="Treitli S.C."/>
            <person name="Pyrih J."/>
            <person name="Halakuc P."/>
            <person name="Pipaliya S.V."/>
            <person name="Vacek V."/>
            <person name="Brzon O."/>
            <person name="Soukal P."/>
            <person name="Eme L."/>
            <person name="Dacks J.B."/>
            <person name="Karnkowska A."/>
            <person name="Elias M."/>
            <person name="Hampl V."/>
        </authorList>
    </citation>
    <scope>NUCLEOTIDE SEQUENCE [LARGE SCALE GENOMIC DNA]</scope>
    <source>
        <strain evidence="8">NAU3</strain>
        <tissue evidence="8">Gut</tissue>
    </source>
</reference>
<evidence type="ECO:0000256" key="2">
    <source>
        <dbReference type="ARBA" id="ARBA00005375"/>
    </source>
</evidence>
<evidence type="ECO:0000256" key="4">
    <source>
        <dbReference type="ARBA" id="ARBA00022801"/>
    </source>
</evidence>
<dbReference type="Proteomes" id="UP001281761">
    <property type="component" value="Unassembled WGS sequence"/>
</dbReference>
<accession>A0ABQ9YLR3</accession>
<dbReference type="InterPro" id="IPR029033">
    <property type="entry name" value="His_PPase_superfam"/>
</dbReference>
<dbReference type="PANTHER" id="PTHR11567:SF211">
    <property type="entry name" value="PROSTATIC ACID PHOSPHATASE"/>
    <property type="match status" value="1"/>
</dbReference>
<evidence type="ECO:0000256" key="5">
    <source>
        <dbReference type="ARBA" id="ARBA00023157"/>
    </source>
</evidence>
<protein>
    <recommendedName>
        <fullName evidence="10">Acid phosphatase</fullName>
    </recommendedName>
</protein>
<keyword evidence="5" id="KW-1015">Disulfide bond</keyword>
<evidence type="ECO:0000313" key="9">
    <source>
        <dbReference type="Proteomes" id="UP001281761"/>
    </source>
</evidence>
<evidence type="ECO:0000256" key="1">
    <source>
        <dbReference type="ARBA" id="ARBA00000032"/>
    </source>
</evidence>
<gene>
    <name evidence="8" type="ORF">BLNAU_612</name>
</gene>
<dbReference type="InterPro" id="IPR000560">
    <property type="entry name" value="His_Pase_clade-2"/>
</dbReference>
<comment type="catalytic activity">
    <reaction evidence="1">
        <text>a phosphate monoester + H2O = an alcohol + phosphate</text>
        <dbReference type="Rhea" id="RHEA:15017"/>
        <dbReference type="ChEBI" id="CHEBI:15377"/>
        <dbReference type="ChEBI" id="CHEBI:30879"/>
        <dbReference type="ChEBI" id="CHEBI:43474"/>
        <dbReference type="ChEBI" id="CHEBI:67140"/>
        <dbReference type="EC" id="3.1.3.2"/>
    </reaction>
</comment>
<evidence type="ECO:0000313" key="8">
    <source>
        <dbReference type="EMBL" id="KAK2964695.1"/>
    </source>
</evidence>
<keyword evidence="9" id="KW-1185">Reference proteome</keyword>
<comment type="similarity">
    <text evidence="2">Belongs to the histidine acid phosphatase family.</text>
</comment>
<dbReference type="SUPFAM" id="SSF53254">
    <property type="entry name" value="Phosphoglycerate mutase-like"/>
    <property type="match status" value="1"/>
</dbReference>
<comment type="caution">
    <text evidence="8">The sequence shown here is derived from an EMBL/GenBank/DDBJ whole genome shotgun (WGS) entry which is preliminary data.</text>
</comment>
<dbReference type="EMBL" id="JARBJD010000002">
    <property type="protein sequence ID" value="KAK2964695.1"/>
    <property type="molecule type" value="Genomic_DNA"/>
</dbReference>
<dbReference type="InterPro" id="IPR050645">
    <property type="entry name" value="Histidine_acid_phosphatase"/>
</dbReference>